<dbReference type="Pfam" id="PF06916">
    <property type="entry name" value="FAM210A-B_dom"/>
    <property type="match status" value="1"/>
</dbReference>
<evidence type="ECO:0000313" key="6">
    <source>
        <dbReference type="Proteomes" id="UP000281549"/>
    </source>
</evidence>
<reference evidence="3 5" key="1">
    <citation type="journal article" date="2013" name="Curr. Biol.">
        <title>Shared signatures of parasitism and phylogenomics unite Cryptomycota and microsporidia.</title>
        <authorList>
            <person name="James T.Y."/>
            <person name="Pelin A."/>
            <person name="Bonen L."/>
            <person name="Ahrendt S."/>
            <person name="Sain D."/>
            <person name="Corradi N."/>
            <person name="Stajich J.E."/>
        </authorList>
    </citation>
    <scope>NUCLEOTIDE SEQUENCE [LARGE SCALE GENOMIC DNA]</scope>
    <source>
        <strain evidence="3">CSF55</strain>
        <strain evidence="3">CSF55</strain>
    </source>
</reference>
<evidence type="ECO:0000313" key="5">
    <source>
        <dbReference type="Proteomes" id="UP000030755"/>
    </source>
</evidence>
<organism evidence="3 5">
    <name type="scientific">Rozella allomycis (strain CSF55)</name>
    <dbReference type="NCBI Taxonomy" id="988480"/>
    <lineage>
        <taxon>Eukaryota</taxon>
        <taxon>Fungi</taxon>
        <taxon>Fungi incertae sedis</taxon>
        <taxon>Cryptomycota</taxon>
        <taxon>Cryptomycota incertae sedis</taxon>
        <taxon>Rozella</taxon>
    </lineage>
</organism>
<protein>
    <recommendedName>
        <fullName evidence="2">DUF1279 domain-containing protein</fullName>
    </recommendedName>
</protein>
<sequence length="145" mass="15981">MEKNDPLNQEKNLSNIKNNVSIGPNEADKVKEIDGNNAGKMTRVKQFMKEYGILGFVSYMTISTTSVLTIYMLLAAGIDVPILLERVGINLPNQGAKLGLIVTAVLVNKIILPFRIGAAIWITPKLGKFLEQNIDKQVSAKNRIN</sequence>
<dbReference type="AlphaFoldDB" id="A0A075AYM0"/>
<dbReference type="InterPro" id="IPR045866">
    <property type="entry name" value="FAM210A/B-like"/>
</dbReference>
<dbReference type="GO" id="GO:0005739">
    <property type="term" value="C:mitochondrion"/>
    <property type="evidence" value="ECO:0007669"/>
    <property type="project" value="TreeGrafter"/>
</dbReference>
<evidence type="ECO:0000256" key="1">
    <source>
        <dbReference type="SAM" id="Phobius"/>
    </source>
</evidence>
<dbReference type="PANTHER" id="PTHR21377">
    <property type="entry name" value="PROTEIN FAM210B, MITOCHONDRIAL"/>
    <property type="match status" value="1"/>
</dbReference>
<feature type="domain" description="DUF1279" evidence="2">
    <location>
        <begin position="43"/>
        <end position="124"/>
    </location>
</feature>
<accession>A0A075AYM0</accession>
<gene>
    <name evidence="3" type="ORF">O9G_000394</name>
    <name evidence="4" type="ORF">ROZALSC1DRAFT_30570</name>
</gene>
<dbReference type="EMBL" id="KE561047">
    <property type="protein sequence ID" value="EPZ33619.1"/>
    <property type="molecule type" value="Genomic_DNA"/>
</dbReference>
<keyword evidence="1" id="KW-1133">Transmembrane helix</keyword>
<proteinExistence type="predicted"/>
<keyword evidence="5" id="KW-1185">Reference proteome</keyword>
<keyword evidence="1" id="KW-0472">Membrane</keyword>
<keyword evidence="1" id="KW-0812">Transmembrane</keyword>
<dbReference type="PANTHER" id="PTHR21377:SF0">
    <property type="entry name" value="PROTEIN FAM210B, MITOCHONDRIAL"/>
    <property type="match status" value="1"/>
</dbReference>
<dbReference type="EMBL" id="ML005731">
    <property type="protein sequence ID" value="RKP17659.1"/>
    <property type="molecule type" value="Genomic_DNA"/>
</dbReference>
<feature type="transmembrane region" description="Helical" evidence="1">
    <location>
        <begin position="51"/>
        <end position="78"/>
    </location>
</feature>
<dbReference type="OrthoDB" id="426386at2759"/>
<dbReference type="Proteomes" id="UP000030755">
    <property type="component" value="Unassembled WGS sequence"/>
</dbReference>
<reference evidence="6" key="2">
    <citation type="journal article" date="2018" name="Nat. Microbiol.">
        <title>Leveraging single-cell genomics to expand the fungal tree of life.</title>
        <authorList>
            <person name="Ahrendt S.R."/>
            <person name="Quandt C.A."/>
            <person name="Ciobanu D."/>
            <person name="Clum A."/>
            <person name="Salamov A."/>
            <person name="Andreopoulos B."/>
            <person name="Cheng J.F."/>
            <person name="Woyke T."/>
            <person name="Pelin A."/>
            <person name="Henrissat B."/>
            <person name="Reynolds N.K."/>
            <person name="Benny G.L."/>
            <person name="Smith M.E."/>
            <person name="James T.Y."/>
            <person name="Grigoriev I.V."/>
        </authorList>
    </citation>
    <scope>NUCLEOTIDE SEQUENCE [LARGE SCALE GENOMIC DNA]</scope>
    <source>
        <strain evidence="6">CSF55</strain>
    </source>
</reference>
<dbReference type="Proteomes" id="UP000281549">
    <property type="component" value="Unassembled WGS sequence"/>
</dbReference>
<dbReference type="HOGENOM" id="CLU_1787917_0_0_1"/>
<feature type="transmembrane region" description="Helical" evidence="1">
    <location>
        <begin position="98"/>
        <end position="122"/>
    </location>
</feature>
<evidence type="ECO:0000259" key="2">
    <source>
        <dbReference type="Pfam" id="PF06916"/>
    </source>
</evidence>
<evidence type="ECO:0000313" key="3">
    <source>
        <dbReference type="EMBL" id="EPZ33619.1"/>
    </source>
</evidence>
<evidence type="ECO:0000313" key="4">
    <source>
        <dbReference type="EMBL" id="RKP17659.1"/>
    </source>
</evidence>
<reference evidence="4" key="3">
    <citation type="submission" date="2018-08" db="EMBL/GenBank/DDBJ databases">
        <title>Leveraging single-cell genomics to expand the Fungal Tree of Life.</title>
        <authorList>
            <consortium name="DOE Joint Genome Institute"/>
            <person name="Ahrendt S.R."/>
            <person name="Quandt C.A."/>
            <person name="Ciobanu D."/>
            <person name="Clum A."/>
            <person name="Salamov A."/>
            <person name="Andreopoulos B."/>
            <person name="Cheng J.-F."/>
            <person name="Woyke T."/>
            <person name="Pelin A."/>
            <person name="Henrissat B."/>
            <person name="Reynolds N."/>
            <person name="Benny G.L."/>
            <person name="Smith M.E."/>
            <person name="James T.Y."/>
            <person name="Grigoriev I.V."/>
        </authorList>
    </citation>
    <scope>NUCLEOTIDE SEQUENCE</scope>
    <source>
        <strain evidence="4">CSF55</strain>
    </source>
</reference>
<dbReference type="InterPro" id="IPR009688">
    <property type="entry name" value="FAM210A/B-like_dom"/>
</dbReference>
<name>A0A075AYM0_ROZAC</name>